<protein>
    <submittedName>
        <fullName evidence="1">Uncharacterized protein</fullName>
    </submittedName>
</protein>
<comment type="caution">
    <text evidence="1">The sequence shown here is derived from an EMBL/GenBank/DDBJ whole genome shotgun (WGS) entry which is preliminary data.</text>
</comment>
<name>A0A5B7EVM5_PORTR</name>
<dbReference type="AlphaFoldDB" id="A0A5B7EVM5"/>
<dbReference type="EMBL" id="VSRR010003728">
    <property type="protein sequence ID" value="MPC37257.1"/>
    <property type="molecule type" value="Genomic_DNA"/>
</dbReference>
<proteinExistence type="predicted"/>
<dbReference type="Proteomes" id="UP000324222">
    <property type="component" value="Unassembled WGS sequence"/>
</dbReference>
<evidence type="ECO:0000313" key="2">
    <source>
        <dbReference type="Proteomes" id="UP000324222"/>
    </source>
</evidence>
<reference evidence="1 2" key="1">
    <citation type="submission" date="2019-05" db="EMBL/GenBank/DDBJ databases">
        <title>Another draft genome of Portunus trituberculatus and its Hox gene families provides insights of decapod evolution.</title>
        <authorList>
            <person name="Jeong J.-H."/>
            <person name="Song I."/>
            <person name="Kim S."/>
            <person name="Choi T."/>
            <person name="Kim D."/>
            <person name="Ryu S."/>
            <person name="Kim W."/>
        </authorList>
    </citation>
    <scope>NUCLEOTIDE SEQUENCE [LARGE SCALE GENOMIC DNA]</scope>
    <source>
        <tissue evidence="1">Muscle</tissue>
    </source>
</reference>
<accession>A0A5B7EVM5</accession>
<keyword evidence="2" id="KW-1185">Reference proteome</keyword>
<gene>
    <name evidence="1" type="ORF">E2C01_030732</name>
</gene>
<sequence>MCYNNLIIQCIPLHCSVCKTISSNILYTAYPNLLYMTSCPSVFFCHQHQVFLVYLFNDIDCFVH</sequence>
<organism evidence="1 2">
    <name type="scientific">Portunus trituberculatus</name>
    <name type="common">Swimming crab</name>
    <name type="synonym">Neptunus trituberculatus</name>
    <dbReference type="NCBI Taxonomy" id="210409"/>
    <lineage>
        <taxon>Eukaryota</taxon>
        <taxon>Metazoa</taxon>
        <taxon>Ecdysozoa</taxon>
        <taxon>Arthropoda</taxon>
        <taxon>Crustacea</taxon>
        <taxon>Multicrustacea</taxon>
        <taxon>Malacostraca</taxon>
        <taxon>Eumalacostraca</taxon>
        <taxon>Eucarida</taxon>
        <taxon>Decapoda</taxon>
        <taxon>Pleocyemata</taxon>
        <taxon>Brachyura</taxon>
        <taxon>Eubrachyura</taxon>
        <taxon>Portunoidea</taxon>
        <taxon>Portunidae</taxon>
        <taxon>Portuninae</taxon>
        <taxon>Portunus</taxon>
    </lineage>
</organism>
<evidence type="ECO:0000313" key="1">
    <source>
        <dbReference type="EMBL" id="MPC37257.1"/>
    </source>
</evidence>